<evidence type="ECO:0000256" key="9">
    <source>
        <dbReference type="SAM" id="SignalP"/>
    </source>
</evidence>
<evidence type="ECO:0000256" key="4">
    <source>
        <dbReference type="ARBA" id="ARBA00022847"/>
    </source>
</evidence>
<feature type="transmembrane region" description="Helical" evidence="8">
    <location>
        <begin position="345"/>
        <end position="365"/>
    </location>
</feature>
<evidence type="ECO:0000256" key="5">
    <source>
        <dbReference type="ARBA" id="ARBA00022989"/>
    </source>
</evidence>
<dbReference type="Gene3D" id="1.20.1530.20">
    <property type="match status" value="1"/>
</dbReference>
<gene>
    <name evidence="10" type="ORF">TCAL_04892</name>
</gene>
<feature type="transmembrane region" description="Helical" evidence="8">
    <location>
        <begin position="277"/>
        <end position="299"/>
    </location>
</feature>
<feature type="transmembrane region" description="Helical" evidence="8">
    <location>
        <begin position="431"/>
        <end position="455"/>
    </location>
</feature>
<comment type="subcellular location">
    <subcellularLocation>
        <location evidence="1">Membrane</location>
        <topology evidence="1">Multi-pass membrane protein</topology>
    </subcellularLocation>
</comment>
<feature type="transmembrane region" description="Helical" evidence="8">
    <location>
        <begin position="403"/>
        <end position="425"/>
    </location>
</feature>
<comment type="caution">
    <text evidence="10">The sequence shown here is derived from an EMBL/GenBank/DDBJ whole genome shotgun (WGS) entry which is preliminary data.</text>
</comment>
<dbReference type="GO" id="GO:0016020">
    <property type="term" value="C:membrane"/>
    <property type="evidence" value="ECO:0007669"/>
    <property type="project" value="UniProtKB-SubCell"/>
</dbReference>
<sequence length="525" mass="58361">MCPLYPLHMVFLYLCLIVPLFFAVVQGSEELFAGWNLKFHPGSVEKLLQFNSTQIEIACEGCHLNPDIKRVFPNLELVVSSQDDFVASVSGSSDLEIQPEAVVNPLNQEKEVVFNLERFGLEAQTNWSVAFNLSANFLGFTSIRAKVRDGGNKLTLPAMTKTVEMDLSVVRKKTIQSKLFGYSVALLISIAYINMGCALDLSVVKESLKRPVGPAIGFLCQFMIMPLISFFLGYSFYDDIPMRLGLFVTGVSPGGGASNIWTLMFGGNLNLSVTMTAISTFAALFMMPLWLFTLGRVIFSDGNIIIPYHKIFTYAFCVVVPLSIGLLISRYLPRVSKFLVRILKPMALFLIMFILIFGVWANFYMFKLMTWKVWLTGMGLPWLGFAFGCSIARLTRRPVEDVIAIAIETGVQNTGISIFILWFTFEHPLGDIAAVVPVAAATMTPFPLLAALIMVKAKHWMGIQAKDEPTCPFNLQNLEEEAAAVAGGHKDIFKGSESNQKLMCSYQDEDEENDDVQKQVISEKA</sequence>
<protein>
    <submittedName>
        <fullName evidence="10">Uncharacterized protein</fullName>
    </submittedName>
</protein>
<name>A0A553NDK2_TIGCA</name>
<organism evidence="10 11">
    <name type="scientific">Tigriopus californicus</name>
    <name type="common">Marine copepod</name>
    <dbReference type="NCBI Taxonomy" id="6832"/>
    <lineage>
        <taxon>Eukaryota</taxon>
        <taxon>Metazoa</taxon>
        <taxon>Ecdysozoa</taxon>
        <taxon>Arthropoda</taxon>
        <taxon>Crustacea</taxon>
        <taxon>Multicrustacea</taxon>
        <taxon>Hexanauplia</taxon>
        <taxon>Copepoda</taxon>
        <taxon>Harpacticoida</taxon>
        <taxon>Harpacticidae</taxon>
        <taxon>Tigriopus</taxon>
    </lineage>
</organism>
<evidence type="ECO:0000256" key="8">
    <source>
        <dbReference type="SAM" id="Phobius"/>
    </source>
</evidence>
<dbReference type="PANTHER" id="PTHR10361:SF28">
    <property type="entry name" value="P3 PROTEIN-RELATED"/>
    <property type="match status" value="1"/>
</dbReference>
<dbReference type="OMA" id="LQFFLGM"/>
<dbReference type="GO" id="GO:0015293">
    <property type="term" value="F:symporter activity"/>
    <property type="evidence" value="ECO:0007669"/>
    <property type="project" value="UniProtKB-KW"/>
</dbReference>
<keyword evidence="4" id="KW-0769">Symport</keyword>
<accession>A0A553NDK2</accession>
<evidence type="ECO:0000256" key="3">
    <source>
        <dbReference type="ARBA" id="ARBA00022692"/>
    </source>
</evidence>
<feature type="transmembrane region" description="Helical" evidence="8">
    <location>
        <begin position="179"/>
        <end position="203"/>
    </location>
</feature>
<keyword evidence="11" id="KW-1185">Reference proteome</keyword>
<keyword evidence="5 8" id="KW-1133">Transmembrane helix</keyword>
<dbReference type="EMBL" id="VCGU01000458">
    <property type="protein sequence ID" value="TRY63520.1"/>
    <property type="molecule type" value="Genomic_DNA"/>
</dbReference>
<dbReference type="PANTHER" id="PTHR10361">
    <property type="entry name" value="SODIUM-BILE ACID COTRANSPORTER"/>
    <property type="match status" value="1"/>
</dbReference>
<evidence type="ECO:0000256" key="7">
    <source>
        <dbReference type="SAM" id="MobiDB-lite"/>
    </source>
</evidence>
<dbReference type="InterPro" id="IPR038770">
    <property type="entry name" value="Na+/solute_symporter_sf"/>
</dbReference>
<evidence type="ECO:0000256" key="2">
    <source>
        <dbReference type="ARBA" id="ARBA00006528"/>
    </source>
</evidence>
<dbReference type="Proteomes" id="UP000318571">
    <property type="component" value="Chromosome 10"/>
</dbReference>
<comment type="similarity">
    <text evidence="2">Belongs to the bile acid:sodium symporter (BASS) (TC 2.A.28) family.</text>
</comment>
<dbReference type="InterPro" id="IPR002657">
    <property type="entry name" value="BilAc:Na_symport/Acr3"/>
</dbReference>
<evidence type="ECO:0000313" key="10">
    <source>
        <dbReference type="EMBL" id="TRY63520.1"/>
    </source>
</evidence>
<feature type="transmembrane region" description="Helical" evidence="8">
    <location>
        <begin position="371"/>
        <end position="391"/>
    </location>
</feature>
<feature type="chain" id="PRO_5021959576" evidence="9">
    <location>
        <begin position="28"/>
        <end position="525"/>
    </location>
</feature>
<evidence type="ECO:0000256" key="1">
    <source>
        <dbReference type="ARBA" id="ARBA00004141"/>
    </source>
</evidence>
<dbReference type="AlphaFoldDB" id="A0A553NDK2"/>
<feature type="transmembrane region" description="Helical" evidence="8">
    <location>
        <begin position="215"/>
        <end position="237"/>
    </location>
</feature>
<keyword evidence="9" id="KW-0732">Signal</keyword>
<feature type="transmembrane region" description="Helical" evidence="8">
    <location>
        <begin position="311"/>
        <end position="333"/>
    </location>
</feature>
<evidence type="ECO:0000256" key="6">
    <source>
        <dbReference type="ARBA" id="ARBA00023136"/>
    </source>
</evidence>
<feature type="compositionally biased region" description="Basic and acidic residues" evidence="7">
    <location>
        <begin position="515"/>
        <end position="525"/>
    </location>
</feature>
<reference evidence="10 11" key="1">
    <citation type="journal article" date="2018" name="Nat. Ecol. Evol.">
        <title>Genomic signatures of mitonuclear coevolution across populations of Tigriopus californicus.</title>
        <authorList>
            <person name="Barreto F.S."/>
            <person name="Watson E.T."/>
            <person name="Lima T.G."/>
            <person name="Willett C.S."/>
            <person name="Edmands S."/>
            <person name="Li W."/>
            <person name="Burton R.S."/>
        </authorList>
    </citation>
    <scope>NUCLEOTIDE SEQUENCE [LARGE SCALE GENOMIC DNA]</scope>
    <source>
        <strain evidence="10 11">San Diego</strain>
    </source>
</reference>
<keyword evidence="4" id="KW-0813">Transport</keyword>
<keyword evidence="3 8" id="KW-0812">Transmembrane</keyword>
<feature type="signal peptide" evidence="9">
    <location>
        <begin position="1"/>
        <end position="27"/>
    </location>
</feature>
<proteinExistence type="inferred from homology"/>
<dbReference type="OrthoDB" id="203097at2759"/>
<dbReference type="InterPro" id="IPR004710">
    <property type="entry name" value="Bilac:Na_transpt"/>
</dbReference>
<keyword evidence="6 8" id="KW-0472">Membrane</keyword>
<dbReference type="Pfam" id="PF01758">
    <property type="entry name" value="SBF"/>
    <property type="match status" value="1"/>
</dbReference>
<feature type="region of interest" description="Disordered" evidence="7">
    <location>
        <begin position="506"/>
        <end position="525"/>
    </location>
</feature>
<evidence type="ECO:0000313" key="11">
    <source>
        <dbReference type="Proteomes" id="UP000318571"/>
    </source>
</evidence>